<dbReference type="EMBL" id="JANBPT010001110">
    <property type="protein sequence ID" value="KAJ1910017.1"/>
    <property type="molecule type" value="Genomic_DNA"/>
</dbReference>
<organism evidence="2 3">
    <name type="scientific">Tieghemiomyces parasiticus</name>
    <dbReference type="NCBI Taxonomy" id="78921"/>
    <lineage>
        <taxon>Eukaryota</taxon>
        <taxon>Fungi</taxon>
        <taxon>Fungi incertae sedis</taxon>
        <taxon>Zoopagomycota</taxon>
        <taxon>Kickxellomycotina</taxon>
        <taxon>Dimargaritomycetes</taxon>
        <taxon>Dimargaritales</taxon>
        <taxon>Dimargaritaceae</taxon>
        <taxon>Tieghemiomyces</taxon>
    </lineage>
</organism>
<dbReference type="InterPro" id="IPR013520">
    <property type="entry name" value="Ribonucl_H"/>
</dbReference>
<dbReference type="Pfam" id="PF00929">
    <property type="entry name" value="RNase_T"/>
    <property type="match status" value="1"/>
</dbReference>
<accession>A0A9W8DHW8</accession>
<keyword evidence="2" id="KW-0540">Nuclease</keyword>
<dbReference type="NCBIfam" id="NF003765">
    <property type="entry name" value="PRK05359.1"/>
    <property type="match status" value="1"/>
</dbReference>
<dbReference type="SUPFAM" id="SSF53098">
    <property type="entry name" value="Ribonuclease H-like"/>
    <property type="match status" value="1"/>
</dbReference>
<proteinExistence type="predicted"/>
<evidence type="ECO:0000313" key="2">
    <source>
        <dbReference type="EMBL" id="KAJ1910017.1"/>
    </source>
</evidence>
<dbReference type="OrthoDB" id="270189at2759"/>
<feature type="domain" description="Exonuclease" evidence="1">
    <location>
        <begin position="26"/>
        <end position="145"/>
    </location>
</feature>
<dbReference type="InterPro" id="IPR012337">
    <property type="entry name" value="RNaseH-like_sf"/>
</dbReference>
<name>A0A9W8DHW8_9FUNG</name>
<protein>
    <submittedName>
        <fullName evidence="2">Rna exonuclease</fullName>
    </submittedName>
</protein>
<dbReference type="Proteomes" id="UP001150569">
    <property type="component" value="Unassembled WGS sequence"/>
</dbReference>
<keyword evidence="2" id="KW-0269">Exonuclease</keyword>
<dbReference type="GO" id="GO:0004527">
    <property type="term" value="F:exonuclease activity"/>
    <property type="evidence" value="ECO:0007669"/>
    <property type="project" value="UniProtKB-KW"/>
</dbReference>
<keyword evidence="2" id="KW-0378">Hydrolase</keyword>
<sequence length="150" mass="16681">MYPAILSTFAPRTLGHAFPAGEAAILWINCEVSGYDAKKDHLLEIAAVATDSELNIVAKGPSVVIDQNKRILDFMDRYFQKIHRRSGLTPAVLDSLTTQREAETKILSFVQRHFPVPQQGTLAGSSVFRDLQFISHHMPKLAGHLSEEII</sequence>
<dbReference type="GO" id="GO:0003676">
    <property type="term" value="F:nucleic acid binding"/>
    <property type="evidence" value="ECO:0007669"/>
    <property type="project" value="InterPro"/>
</dbReference>
<comment type="caution">
    <text evidence="2">The sequence shown here is derived from an EMBL/GenBank/DDBJ whole genome shotgun (WGS) entry which is preliminary data.</text>
</comment>
<gene>
    <name evidence="2" type="primary">rex2_3</name>
    <name evidence="2" type="ORF">IWQ60_010880</name>
</gene>
<feature type="non-terminal residue" evidence="2">
    <location>
        <position position="150"/>
    </location>
</feature>
<evidence type="ECO:0000259" key="1">
    <source>
        <dbReference type="Pfam" id="PF00929"/>
    </source>
</evidence>
<evidence type="ECO:0000313" key="3">
    <source>
        <dbReference type="Proteomes" id="UP001150569"/>
    </source>
</evidence>
<dbReference type="AlphaFoldDB" id="A0A9W8DHW8"/>
<dbReference type="Gene3D" id="3.30.420.10">
    <property type="entry name" value="Ribonuclease H-like superfamily/Ribonuclease H"/>
    <property type="match status" value="1"/>
</dbReference>
<dbReference type="InterPro" id="IPR036397">
    <property type="entry name" value="RNaseH_sf"/>
</dbReference>
<keyword evidence="3" id="KW-1185">Reference proteome</keyword>
<reference evidence="2" key="1">
    <citation type="submission" date="2022-07" db="EMBL/GenBank/DDBJ databases">
        <title>Phylogenomic reconstructions and comparative analyses of Kickxellomycotina fungi.</title>
        <authorList>
            <person name="Reynolds N.K."/>
            <person name="Stajich J.E."/>
            <person name="Barry K."/>
            <person name="Grigoriev I.V."/>
            <person name="Crous P."/>
            <person name="Smith M.E."/>
        </authorList>
    </citation>
    <scope>NUCLEOTIDE SEQUENCE</scope>
    <source>
        <strain evidence="2">RSA 861</strain>
    </source>
</reference>